<dbReference type="Proteomes" id="UP000305751">
    <property type="component" value="Unassembled WGS sequence"/>
</dbReference>
<dbReference type="AlphaFoldDB" id="A0A4S2A9F6"/>
<keyword evidence="3" id="KW-1185">Reference proteome</keyword>
<gene>
    <name evidence="2" type="ORF">E5356_18285</name>
</gene>
<keyword evidence="1" id="KW-0472">Membrane</keyword>
<evidence type="ECO:0000313" key="3">
    <source>
        <dbReference type="Proteomes" id="UP000305751"/>
    </source>
</evidence>
<organism evidence="2 3">
    <name type="scientific">Bacteroides acidifaciens</name>
    <dbReference type="NCBI Taxonomy" id="85831"/>
    <lineage>
        <taxon>Bacteria</taxon>
        <taxon>Pseudomonadati</taxon>
        <taxon>Bacteroidota</taxon>
        <taxon>Bacteroidia</taxon>
        <taxon>Bacteroidales</taxon>
        <taxon>Bacteroidaceae</taxon>
        <taxon>Bacteroides</taxon>
    </lineage>
</organism>
<feature type="transmembrane region" description="Helical" evidence="1">
    <location>
        <begin position="315"/>
        <end position="334"/>
    </location>
</feature>
<dbReference type="EMBL" id="SRZA01000092">
    <property type="protein sequence ID" value="TGX97286.1"/>
    <property type="molecule type" value="Genomic_DNA"/>
</dbReference>
<dbReference type="RefSeq" id="WP_136014996.1">
    <property type="nucleotide sequence ID" value="NZ_CAKOCY010000126.1"/>
</dbReference>
<keyword evidence="1" id="KW-1133">Transmembrane helix</keyword>
<keyword evidence="1" id="KW-0812">Transmembrane</keyword>
<evidence type="ECO:0000313" key="2">
    <source>
        <dbReference type="EMBL" id="TGX97286.1"/>
    </source>
</evidence>
<reference evidence="2 3" key="1">
    <citation type="submission" date="2019-04" db="EMBL/GenBank/DDBJ databases">
        <title>Microbes associate with the intestines of laboratory mice.</title>
        <authorList>
            <person name="Navarre W."/>
            <person name="Wong E."/>
            <person name="Huang K."/>
            <person name="Tropini C."/>
            <person name="Ng K."/>
            <person name="Yu B."/>
        </authorList>
    </citation>
    <scope>NUCLEOTIDE SEQUENCE [LARGE SCALE GENOMIC DNA]</scope>
    <source>
        <strain evidence="2 3">NM70_E10</strain>
    </source>
</reference>
<protein>
    <submittedName>
        <fullName evidence="2">Uncharacterized protein</fullName>
    </submittedName>
</protein>
<proteinExistence type="predicted"/>
<accession>A0A4S2A9F6</accession>
<name>A0A4S2A9F6_9BACE</name>
<comment type="caution">
    <text evidence="2">The sequence shown here is derived from an EMBL/GenBank/DDBJ whole genome shotgun (WGS) entry which is preliminary data.</text>
</comment>
<evidence type="ECO:0000256" key="1">
    <source>
        <dbReference type="SAM" id="Phobius"/>
    </source>
</evidence>
<sequence>MNSIAILYSMKKSNAPRIGEGINAELHINYWKIPKESGNYQRFIDFGIMINDVAQDIHSVYFYFPFSFDTDCLEDLGGKLKESELLCTLFNGDYIIRNIPKSPSYYDVTPQNTDRSPFWLYELGKSNFEVEQLSSNKGVLLKIQIKSIPKNSIGIQPKTNESGKSKHNLYFRFRINRLPQGALFYEEEISNDFFQSAFSKTEMLDFRLNEIRELDKKVYEEIIDSRNFLQFSKIHFFFIGSSEDEKVVGNTDYCDCRLLDSERWKPYLQDINLHDRKCIAYHWTYRSNCNMHLIKCNIFLRTVYKSINKGKICKYCGVIILLSFLASALWTILWECIIN</sequence>